<sequence>MCKWRQVRDIYVRCGHTYALPDELIPCVDRFCKFSETHPRDCGPNCRTTCWQYRQFPEQYDRTLDRQCPSCQQNRGGGR</sequence>
<keyword evidence="2" id="KW-1185">Reference proteome</keyword>
<evidence type="ECO:0000313" key="2">
    <source>
        <dbReference type="Proteomes" id="UP000308652"/>
    </source>
</evidence>
<evidence type="ECO:0000313" key="1">
    <source>
        <dbReference type="EMBL" id="TFK45072.1"/>
    </source>
</evidence>
<reference evidence="1 2" key="1">
    <citation type="journal article" date="2019" name="Nat. Ecol. Evol.">
        <title>Megaphylogeny resolves global patterns of mushroom evolution.</title>
        <authorList>
            <person name="Varga T."/>
            <person name="Krizsan K."/>
            <person name="Foldi C."/>
            <person name="Dima B."/>
            <person name="Sanchez-Garcia M."/>
            <person name="Sanchez-Ramirez S."/>
            <person name="Szollosi G.J."/>
            <person name="Szarkandi J.G."/>
            <person name="Papp V."/>
            <person name="Albert L."/>
            <person name="Andreopoulos W."/>
            <person name="Angelini C."/>
            <person name="Antonin V."/>
            <person name="Barry K.W."/>
            <person name="Bougher N.L."/>
            <person name="Buchanan P."/>
            <person name="Buyck B."/>
            <person name="Bense V."/>
            <person name="Catcheside P."/>
            <person name="Chovatia M."/>
            <person name="Cooper J."/>
            <person name="Damon W."/>
            <person name="Desjardin D."/>
            <person name="Finy P."/>
            <person name="Geml J."/>
            <person name="Haridas S."/>
            <person name="Hughes K."/>
            <person name="Justo A."/>
            <person name="Karasinski D."/>
            <person name="Kautmanova I."/>
            <person name="Kiss B."/>
            <person name="Kocsube S."/>
            <person name="Kotiranta H."/>
            <person name="LaButti K.M."/>
            <person name="Lechner B.E."/>
            <person name="Liimatainen K."/>
            <person name="Lipzen A."/>
            <person name="Lukacs Z."/>
            <person name="Mihaltcheva S."/>
            <person name="Morgado L.N."/>
            <person name="Niskanen T."/>
            <person name="Noordeloos M.E."/>
            <person name="Ohm R.A."/>
            <person name="Ortiz-Santana B."/>
            <person name="Ovrebo C."/>
            <person name="Racz N."/>
            <person name="Riley R."/>
            <person name="Savchenko A."/>
            <person name="Shiryaev A."/>
            <person name="Soop K."/>
            <person name="Spirin V."/>
            <person name="Szebenyi C."/>
            <person name="Tomsovsky M."/>
            <person name="Tulloss R.E."/>
            <person name="Uehling J."/>
            <person name="Grigoriev I.V."/>
            <person name="Vagvolgyi C."/>
            <person name="Papp T."/>
            <person name="Martin F.M."/>
            <person name="Miettinen O."/>
            <person name="Hibbett D.S."/>
            <person name="Nagy L.G."/>
        </authorList>
    </citation>
    <scope>NUCLEOTIDE SEQUENCE [LARGE SCALE GENOMIC DNA]</scope>
    <source>
        <strain evidence="1 2">CBS 166.37</strain>
    </source>
</reference>
<dbReference type="AlphaFoldDB" id="A0A5C3MI48"/>
<dbReference type="Proteomes" id="UP000308652">
    <property type="component" value="Unassembled WGS sequence"/>
</dbReference>
<protein>
    <submittedName>
        <fullName evidence="1">Uncharacterized protein</fullName>
    </submittedName>
</protein>
<accession>A0A5C3MI48</accession>
<name>A0A5C3MI48_9AGAR</name>
<proteinExistence type="predicted"/>
<dbReference type="EMBL" id="ML213590">
    <property type="protein sequence ID" value="TFK45072.1"/>
    <property type="molecule type" value="Genomic_DNA"/>
</dbReference>
<dbReference type="OrthoDB" id="2748942at2759"/>
<organism evidence="1 2">
    <name type="scientific">Crucibulum laeve</name>
    <dbReference type="NCBI Taxonomy" id="68775"/>
    <lineage>
        <taxon>Eukaryota</taxon>
        <taxon>Fungi</taxon>
        <taxon>Dikarya</taxon>
        <taxon>Basidiomycota</taxon>
        <taxon>Agaricomycotina</taxon>
        <taxon>Agaricomycetes</taxon>
        <taxon>Agaricomycetidae</taxon>
        <taxon>Agaricales</taxon>
        <taxon>Agaricineae</taxon>
        <taxon>Nidulariaceae</taxon>
        <taxon>Crucibulum</taxon>
    </lineage>
</organism>
<gene>
    <name evidence="1" type="ORF">BDQ12DRAFT_674085</name>
</gene>